<comment type="caution">
    <text evidence="1">The sequence shown here is derived from an EMBL/GenBank/DDBJ whole genome shotgun (WGS) entry which is preliminary data.</text>
</comment>
<dbReference type="Proteomes" id="UP000554965">
    <property type="component" value="Unassembled WGS sequence"/>
</dbReference>
<gene>
    <name evidence="1" type="ORF">MSIMFB_02545</name>
</gene>
<evidence type="ECO:0000313" key="1">
    <source>
        <dbReference type="EMBL" id="SOJ55055.1"/>
    </source>
</evidence>
<evidence type="ECO:0000313" key="2">
    <source>
        <dbReference type="Proteomes" id="UP000554965"/>
    </source>
</evidence>
<dbReference type="InterPro" id="IPR036188">
    <property type="entry name" value="FAD/NAD-bd_sf"/>
</dbReference>
<keyword evidence="2" id="KW-1185">Reference proteome</keyword>
<proteinExistence type="predicted"/>
<sequence>MGPDADEHWIVDCCPAQCLRPIGSPIAAIDVRESTGGFTLSGLRTSVDAEVLHVDGEPAWGYAGGISLRDGSCYGRRPEGCQAAGKSGWPALIPQIDVWRTRFQVCPTSFLSWCVTTATEYATTSHIPIRNIARTRVWEDRCQ</sequence>
<dbReference type="InterPro" id="IPR027477">
    <property type="entry name" value="Succ_DH/fumarate_Rdtase_cat_sf"/>
</dbReference>
<dbReference type="Gene3D" id="3.90.700.10">
    <property type="entry name" value="Succinate dehydrogenase/fumarate reductase flavoprotein, catalytic domain"/>
    <property type="match status" value="1"/>
</dbReference>
<dbReference type="EMBL" id="OCTY01000002">
    <property type="protein sequence ID" value="SOJ55055.1"/>
    <property type="molecule type" value="Genomic_DNA"/>
</dbReference>
<dbReference type="Gene3D" id="3.50.50.60">
    <property type="entry name" value="FAD/NAD(P)-binding domain"/>
    <property type="match status" value="1"/>
</dbReference>
<organism evidence="1 2">
    <name type="scientific">Mycobacterium simulans</name>
    <dbReference type="NCBI Taxonomy" id="627089"/>
    <lineage>
        <taxon>Bacteria</taxon>
        <taxon>Bacillati</taxon>
        <taxon>Actinomycetota</taxon>
        <taxon>Actinomycetes</taxon>
        <taxon>Mycobacteriales</taxon>
        <taxon>Mycobacteriaceae</taxon>
        <taxon>Mycobacterium</taxon>
    </lineage>
</organism>
<name>A0A7Z7NAN8_9MYCO</name>
<dbReference type="AlphaFoldDB" id="A0A7Z7NAN8"/>
<accession>A0A7Z7NAN8</accession>
<reference evidence="1 2" key="1">
    <citation type="submission" date="2017-10" db="EMBL/GenBank/DDBJ databases">
        <authorList>
            <consortium name="Urmite Genomes"/>
        </authorList>
    </citation>
    <scope>NUCLEOTIDE SEQUENCE [LARGE SCALE GENOMIC DNA]</scope>
    <source>
        <strain evidence="1 2">FB-527</strain>
    </source>
</reference>
<protein>
    <submittedName>
        <fullName evidence="1">Uncharacterized protein</fullName>
    </submittedName>
</protein>